<dbReference type="InterPro" id="IPR044148">
    <property type="entry name" value="ALDH_GabD1-like"/>
</dbReference>
<dbReference type="InterPro" id="IPR016161">
    <property type="entry name" value="Ald_DH/histidinol_DH"/>
</dbReference>
<dbReference type="InterPro" id="IPR015590">
    <property type="entry name" value="Aldehyde_DH_dom"/>
</dbReference>
<dbReference type="FunFam" id="3.40.309.10:FF:000009">
    <property type="entry name" value="Aldehyde dehydrogenase A"/>
    <property type="match status" value="1"/>
</dbReference>
<protein>
    <recommendedName>
        <fullName evidence="4">Aldehyde dehydrogenase domain-containing protein</fullName>
    </recommendedName>
</protein>
<evidence type="ECO:0000256" key="1">
    <source>
        <dbReference type="ARBA" id="ARBA00009986"/>
    </source>
</evidence>
<dbReference type="InterPro" id="IPR016160">
    <property type="entry name" value="Ald_DH_CS_CYS"/>
</dbReference>
<dbReference type="PANTHER" id="PTHR43217:SF1">
    <property type="entry name" value="SUCCINATE SEMIALDEHYDE DEHYDROGENASE [NAD(P)+] SAD"/>
    <property type="match status" value="1"/>
</dbReference>
<reference evidence="5" key="1">
    <citation type="submission" date="2018-05" db="EMBL/GenBank/DDBJ databases">
        <authorList>
            <person name="Lanie J.A."/>
            <person name="Ng W.-L."/>
            <person name="Kazmierczak K.M."/>
            <person name="Andrzejewski T.M."/>
            <person name="Davidsen T.M."/>
            <person name="Wayne K.J."/>
            <person name="Tettelin H."/>
            <person name="Glass J.I."/>
            <person name="Rusch D."/>
            <person name="Podicherti R."/>
            <person name="Tsui H.-C.T."/>
            <person name="Winkler M.E."/>
        </authorList>
    </citation>
    <scope>NUCLEOTIDE SEQUENCE</scope>
</reference>
<evidence type="ECO:0000313" key="5">
    <source>
        <dbReference type="EMBL" id="SVA71224.1"/>
    </source>
</evidence>
<organism evidence="5">
    <name type="scientific">marine metagenome</name>
    <dbReference type="NCBI Taxonomy" id="408172"/>
    <lineage>
        <taxon>unclassified sequences</taxon>
        <taxon>metagenomes</taxon>
        <taxon>ecological metagenomes</taxon>
    </lineage>
</organism>
<dbReference type="PANTHER" id="PTHR43217">
    <property type="entry name" value="SUCCINATE SEMIALDEHYDE DEHYDROGENASE [NAD(P)+] SAD"/>
    <property type="match status" value="1"/>
</dbReference>
<dbReference type="FunFam" id="3.40.605.10:FF:000012">
    <property type="entry name" value="NAD-dependent succinate-semialdehyde dehydrogenase"/>
    <property type="match status" value="1"/>
</dbReference>
<keyword evidence="3" id="KW-0560">Oxidoreductase</keyword>
<sequence>MAITTVNPSTGKRIANYSEMSSAQIEEVLRATEDTFQSWRRFDLSERIEPLRRLADHLRTRASEYAELMAEEMGKPLNAAEQEIHKCAWVCDYYSESAPESLADQIVESDASRSLVTFQPLGIILAIMPWNFPFWQVVRFAAPTLTAGNAAILKHAPNVTGCGLALEELFRTAGYPEHLFRTLVIDVPEVDTIIRDDRIKAVTLTGSTTAGRAVAAAAGSVIKKSVLELGGSDPSVVLADADLDVAADACVESRLNNSGQSCIAAKRLIVVQSVRDAFQARVVNRMSEVVPGDPTEPATTLGPIARFDLRENLHRQVTISVAHGARVVLGGELPEGPGFFYPSTVLTDVGPGMPAYDEELFGPVVSIIPVADEDEALRVANTTVYGLGASIYTSDVEKGERLASERLEAGACFVNSFVRSDPRLPFGGIKQSGYGRELSPMGIREFVNVKTVWVA</sequence>
<accession>A0A381Y2I1</accession>
<dbReference type="Pfam" id="PF00171">
    <property type="entry name" value="Aldedh"/>
    <property type="match status" value="1"/>
</dbReference>
<dbReference type="Gene3D" id="3.40.309.10">
    <property type="entry name" value="Aldehyde Dehydrogenase, Chain A, domain 2"/>
    <property type="match status" value="1"/>
</dbReference>
<dbReference type="GO" id="GO:0004777">
    <property type="term" value="F:succinate-semialdehyde dehydrogenase (NAD+) activity"/>
    <property type="evidence" value="ECO:0007669"/>
    <property type="project" value="TreeGrafter"/>
</dbReference>
<gene>
    <name evidence="5" type="ORF">METZ01_LOCUS124078</name>
</gene>
<evidence type="ECO:0000259" key="4">
    <source>
        <dbReference type="Pfam" id="PF00171"/>
    </source>
</evidence>
<evidence type="ECO:0000256" key="2">
    <source>
        <dbReference type="ARBA" id="ARBA00022857"/>
    </source>
</evidence>
<dbReference type="InterPro" id="IPR016163">
    <property type="entry name" value="Ald_DH_C"/>
</dbReference>
<evidence type="ECO:0000256" key="3">
    <source>
        <dbReference type="ARBA" id="ARBA00023002"/>
    </source>
</evidence>
<proteinExistence type="inferred from homology"/>
<dbReference type="GO" id="GO:0004030">
    <property type="term" value="F:aldehyde dehydrogenase [NAD(P)+] activity"/>
    <property type="evidence" value="ECO:0007669"/>
    <property type="project" value="InterPro"/>
</dbReference>
<dbReference type="SUPFAM" id="SSF53720">
    <property type="entry name" value="ALDH-like"/>
    <property type="match status" value="1"/>
</dbReference>
<dbReference type="CDD" id="cd07100">
    <property type="entry name" value="ALDH_SSADH1_GabD1"/>
    <property type="match status" value="1"/>
</dbReference>
<dbReference type="Gene3D" id="3.40.605.10">
    <property type="entry name" value="Aldehyde Dehydrogenase, Chain A, domain 1"/>
    <property type="match status" value="1"/>
</dbReference>
<comment type="similarity">
    <text evidence="1">Belongs to the aldehyde dehydrogenase family.</text>
</comment>
<dbReference type="InterPro" id="IPR047110">
    <property type="entry name" value="GABD/Sad-like"/>
</dbReference>
<feature type="domain" description="Aldehyde dehydrogenase" evidence="4">
    <location>
        <begin position="3"/>
        <end position="452"/>
    </location>
</feature>
<dbReference type="InterPro" id="IPR016162">
    <property type="entry name" value="Ald_DH_N"/>
</dbReference>
<dbReference type="EMBL" id="UINC01017244">
    <property type="protein sequence ID" value="SVA71224.1"/>
    <property type="molecule type" value="Genomic_DNA"/>
</dbReference>
<dbReference type="AlphaFoldDB" id="A0A381Y2I1"/>
<keyword evidence="2" id="KW-0521">NADP</keyword>
<dbReference type="PROSITE" id="PS00070">
    <property type="entry name" value="ALDEHYDE_DEHYDR_CYS"/>
    <property type="match status" value="1"/>
</dbReference>
<name>A0A381Y2I1_9ZZZZ</name>